<dbReference type="EMBL" id="LXQA010999787">
    <property type="protein sequence ID" value="MCI80622.1"/>
    <property type="molecule type" value="Genomic_DNA"/>
</dbReference>
<comment type="caution">
    <text evidence="1">The sequence shown here is derived from an EMBL/GenBank/DDBJ whole genome shotgun (WGS) entry which is preliminary data.</text>
</comment>
<sequence>FGFVSSLSGSRRGWFRGGGRFARSDLFRHFFVVHGTGFNCFIKTVVSSVSRFYGGGWVLDGVVLFSIGSFIS</sequence>
<reference evidence="1 2" key="1">
    <citation type="journal article" date="2018" name="Front. Plant Sci.">
        <title>Red Clover (Trifolium pratense) and Zigzag Clover (T. medium) - A Picture of Genomic Similarities and Differences.</title>
        <authorList>
            <person name="Dluhosova J."/>
            <person name="Istvanek J."/>
            <person name="Nedelnik J."/>
            <person name="Repkova J."/>
        </authorList>
    </citation>
    <scope>NUCLEOTIDE SEQUENCE [LARGE SCALE GENOMIC DNA]</scope>
    <source>
        <strain evidence="2">cv. 10/8</strain>
        <tissue evidence="1">Leaf</tissue>
    </source>
</reference>
<evidence type="ECO:0000313" key="1">
    <source>
        <dbReference type="EMBL" id="MCI80622.1"/>
    </source>
</evidence>
<keyword evidence="2" id="KW-1185">Reference proteome</keyword>
<proteinExistence type="predicted"/>
<dbReference type="AlphaFoldDB" id="A0A392UZP6"/>
<protein>
    <submittedName>
        <fullName evidence="1">Uncharacterized protein</fullName>
    </submittedName>
</protein>
<feature type="non-terminal residue" evidence="1">
    <location>
        <position position="1"/>
    </location>
</feature>
<organism evidence="1 2">
    <name type="scientific">Trifolium medium</name>
    <dbReference type="NCBI Taxonomy" id="97028"/>
    <lineage>
        <taxon>Eukaryota</taxon>
        <taxon>Viridiplantae</taxon>
        <taxon>Streptophyta</taxon>
        <taxon>Embryophyta</taxon>
        <taxon>Tracheophyta</taxon>
        <taxon>Spermatophyta</taxon>
        <taxon>Magnoliopsida</taxon>
        <taxon>eudicotyledons</taxon>
        <taxon>Gunneridae</taxon>
        <taxon>Pentapetalae</taxon>
        <taxon>rosids</taxon>
        <taxon>fabids</taxon>
        <taxon>Fabales</taxon>
        <taxon>Fabaceae</taxon>
        <taxon>Papilionoideae</taxon>
        <taxon>50 kb inversion clade</taxon>
        <taxon>NPAAA clade</taxon>
        <taxon>Hologalegina</taxon>
        <taxon>IRL clade</taxon>
        <taxon>Trifolieae</taxon>
        <taxon>Trifolium</taxon>
    </lineage>
</organism>
<name>A0A392UZP6_9FABA</name>
<gene>
    <name evidence="1" type="ORF">A2U01_0101893</name>
</gene>
<dbReference type="Proteomes" id="UP000265520">
    <property type="component" value="Unassembled WGS sequence"/>
</dbReference>
<accession>A0A392UZP6</accession>
<evidence type="ECO:0000313" key="2">
    <source>
        <dbReference type="Proteomes" id="UP000265520"/>
    </source>
</evidence>